<evidence type="ECO:0000256" key="3">
    <source>
        <dbReference type="ARBA" id="ARBA00022692"/>
    </source>
</evidence>
<comment type="caution">
    <text evidence="8">The sequence shown here is derived from an EMBL/GenBank/DDBJ whole genome shotgun (WGS) entry which is preliminary data.</text>
</comment>
<reference evidence="8" key="1">
    <citation type="journal article" date="2020" name="mSystems">
        <title>Genome- and Community-Level Interaction Insights into Carbon Utilization and Element Cycling Functions of Hydrothermarchaeota in Hydrothermal Sediment.</title>
        <authorList>
            <person name="Zhou Z."/>
            <person name="Liu Y."/>
            <person name="Xu W."/>
            <person name="Pan J."/>
            <person name="Luo Z.H."/>
            <person name="Li M."/>
        </authorList>
    </citation>
    <scope>NUCLEOTIDE SEQUENCE [LARGE SCALE GENOMIC DNA]</scope>
    <source>
        <strain evidence="8">SpSt-123</strain>
    </source>
</reference>
<evidence type="ECO:0000259" key="7">
    <source>
        <dbReference type="Pfam" id="PF04039"/>
    </source>
</evidence>
<feature type="transmembrane region" description="Helical" evidence="6">
    <location>
        <begin position="140"/>
        <end position="161"/>
    </location>
</feature>
<dbReference type="EMBL" id="DSDY01000182">
    <property type="protein sequence ID" value="HDS11155.1"/>
    <property type="molecule type" value="Genomic_DNA"/>
</dbReference>
<accession>A0A7C1E4P0</accession>
<dbReference type="InterPro" id="IPR050622">
    <property type="entry name" value="CPA3_antiporter_subunitB"/>
</dbReference>
<dbReference type="AlphaFoldDB" id="A0A7C1E4P0"/>
<feature type="transmembrane region" description="Helical" evidence="6">
    <location>
        <begin position="73"/>
        <end position="91"/>
    </location>
</feature>
<sequence length="269" mass="29582">MNKKLIVITSIVVFSFILAVYTNLTESLGPLGLDIRFLGKLYVYFTNHEDPRVSTASLEPVTAIVWDFRGLDTLYETTVFSMAIIAIYSLFRIDRREENESLNSSFTIIPMLVTKILLPINIAIASTIAFHGSISPGGGFQAGSILAVIGVLFVVIFSYYALNAKSINPHRTLLFMSLGLIAIVLVSLIPLAFDVFFDNAYLIQNQPKLDSAFGYPKTVGGLVFGGSIGLFNIFEFIAVSFGFLTAFALLSIPEYVFKEKLGGEESLEQ</sequence>
<feature type="domain" description="Na+/H+ antiporter MnhB subunit-related protein" evidence="7">
    <location>
        <begin position="110"/>
        <end position="244"/>
    </location>
</feature>
<organism evidence="8">
    <name type="scientific">Fervidicoccus fontis</name>
    <dbReference type="NCBI Taxonomy" id="683846"/>
    <lineage>
        <taxon>Archaea</taxon>
        <taxon>Thermoproteota</taxon>
        <taxon>Thermoprotei</taxon>
        <taxon>Fervidicoccales</taxon>
        <taxon>Fervidicoccaceae</taxon>
        <taxon>Fervidicoccus</taxon>
    </lineage>
</organism>
<dbReference type="GO" id="GO:0005886">
    <property type="term" value="C:plasma membrane"/>
    <property type="evidence" value="ECO:0007669"/>
    <property type="project" value="UniProtKB-SubCell"/>
</dbReference>
<evidence type="ECO:0000256" key="4">
    <source>
        <dbReference type="ARBA" id="ARBA00022989"/>
    </source>
</evidence>
<name>A0A7C1E4P0_9CREN</name>
<keyword evidence="5 6" id="KW-0472">Membrane</keyword>
<dbReference type="PANTHER" id="PTHR33932:SF4">
    <property type="entry name" value="NA(+)_H(+) ANTIPORTER SUBUNIT B"/>
    <property type="match status" value="1"/>
</dbReference>
<protein>
    <submittedName>
        <fullName evidence="8">Sodium:proton antiporter</fullName>
    </submittedName>
</protein>
<comment type="subcellular location">
    <subcellularLocation>
        <location evidence="1">Cell membrane</location>
        <topology evidence="1">Multi-pass membrane protein</topology>
    </subcellularLocation>
</comment>
<dbReference type="InterPro" id="IPR007182">
    <property type="entry name" value="MnhB"/>
</dbReference>
<evidence type="ECO:0000256" key="1">
    <source>
        <dbReference type="ARBA" id="ARBA00004651"/>
    </source>
</evidence>
<proteinExistence type="predicted"/>
<evidence type="ECO:0000256" key="5">
    <source>
        <dbReference type="ARBA" id="ARBA00023136"/>
    </source>
</evidence>
<keyword evidence="3 6" id="KW-0812">Transmembrane</keyword>
<gene>
    <name evidence="8" type="ORF">ENO04_06055</name>
</gene>
<feature type="transmembrane region" description="Helical" evidence="6">
    <location>
        <begin position="5"/>
        <end position="24"/>
    </location>
</feature>
<dbReference type="PANTHER" id="PTHR33932">
    <property type="entry name" value="NA(+)/H(+) ANTIPORTER SUBUNIT B"/>
    <property type="match status" value="1"/>
</dbReference>
<evidence type="ECO:0000256" key="6">
    <source>
        <dbReference type="SAM" id="Phobius"/>
    </source>
</evidence>
<feature type="transmembrane region" description="Helical" evidence="6">
    <location>
        <begin position="173"/>
        <end position="193"/>
    </location>
</feature>
<evidence type="ECO:0000313" key="8">
    <source>
        <dbReference type="EMBL" id="HDS11155.1"/>
    </source>
</evidence>
<keyword evidence="4 6" id="KW-1133">Transmembrane helix</keyword>
<dbReference type="Pfam" id="PF04039">
    <property type="entry name" value="MnhB"/>
    <property type="match status" value="1"/>
</dbReference>
<feature type="transmembrane region" description="Helical" evidence="6">
    <location>
        <begin position="112"/>
        <end position="134"/>
    </location>
</feature>
<evidence type="ECO:0000256" key="2">
    <source>
        <dbReference type="ARBA" id="ARBA00022475"/>
    </source>
</evidence>
<keyword evidence="2" id="KW-1003">Cell membrane</keyword>
<feature type="transmembrane region" description="Helical" evidence="6">
    <location>
        <begin position="222"/>
        <end position="250"/>
    </location>
</feature>